<dbReference type="InterPro" id="IPR029063">
    <property type="entry name" value="SAM-dependent_MTases_sf"/>
</dbReference>
<comment type="similarity">
    <text evidence="1 6">Belongs to the methyltransferase superfamily. RsmH family.</text>
</comment>
<reference evidence="7 8" key="1">
    <citation type="journal article" date="2015" name="Proc. Natl. Acad. Sci. U.S.A.">
        <title>Cultivation of a human-associated TM7 phylotype reveals a reduced genome and epibiotic parasitic lifestyle.</title>
        <authorList>
            <person name="He X."/>
            <person name="McLean J.S."/>
            <person name="Edlund A."/>
            <person name="Yooseph S."/>
            <person name="Hall A.P."/>
            <person name="Liu S.Y."/>
            <person name="Dorrestein P.C."/>
            <person name="Esquenazi E."/>
            <person name="Hunter R.C."/>
            <person name="Cheng G."/>
            <person name="Nelson K.E."/>
            <person name="Lux R."/>
            <person name="Shi W."/>
        </authorList>
    </citation>
    <scope>NUCLEOTIDE SEQUENCE [LARGE SCALE GENOMIC DNA]</scope>
    <source>
        <strain evidence="7 8">TM7x</strain>
    </source>
</reference>
<feature type="binding site" evidence="6">
    <location>
        <position position="69"/>
    </location>
    <ligand>
        <name>S-adenosyl-L-methionine</name>
        <dbReference type="ChEBI" id="CHEBI:59789"/>
    </ligand>
</feature>
<feature type="binding site" evidence="6">
    <location>
        <position position="120"/>
    </location>
    <ligand>
        <name>S-adenosyl-L-methionine</name>
        <dbReference type="ChEBI" id="CHEBI:59789"/>
    </ligand>
</feature>
<evidence type="ECO:0000256" key="6">
    <source>
        <dbReference type="HAMAP-Rule" id="MF_01007"/>
    </source>
</evidence>
<evidence type="ECO:0000256" key="5">
    <source>
        <dbReference type="ARBA" id="ARBA00022691"/>
    </source>
</evidence>
<protein>
    <recommendedName>
        <fullName evidence="6">Ribosomal RNA small subunit methyltransferase H</fullName>
        <ecNumber evidence="6">2.1.1.199</ecNumber>
    </recommendedName>
    <alternativeName>
        <fullName evidence="6">16S rRNA m(4)C1402 methyltransferase</fullName>
    </alternativeName>
    <alternativeName>
        <fullName evidence="6">rRNA (cytosine-N(4)-)-methyltransferase RsmH</fullName>
    </alternativeName>
</protein>
<feature type="binding site" evidence="6">
    <location>
        <begin position="49"/>
        <end position="51"/>
    </location>
    <ligand>
        <name>S-adenosyl-L-methionine</name>
        <dbReference type="ChEBI" id="CHEBI:59789"/>
    </ligand>
</feature>
<comment type="catalytic activity">
    <reaction evidence="6">
        <text>cytidine(1402) in 16S rRNA + S-adenosyl-L-methionine = N(4)-methylcytidine(1402) in 16S rRNA + S-adenosyl-L-homocysteine + H(+)</text>
        <dbReference type="Rhea" id="RHEA:42928"/>
        <dbReference type="Rhea" id="RHEA-COMP:10286"/>
        <dbReference type="Rhea" id="RHEA-COMP:10287"/>
        <dbReference type="ChEBI" id="CHEBI:15378"/>
        <dbReference type="ChEBI" id="CHEBI:57856"/>
        <dbReference type="ChEBI" id="CHEBI:59789"/>
        <dbReference type="ChEBI" id="CHEBI:74506"/>
        <dbReference type="ChEBI" id="CHEBI:82748"/>
        <dbReference type="EC" id="2.1.1.199"/>
    </reaction>
</comment>
<proteinExistence type="inferred from homology"/>
<dbReference type="PIRSF" id="PIRSF004486">
    <property type="entry name" value="MraW"/>
    <property type="match status" value="1"/>
</dbReference>
<evidence type="ECO:0000256" key="2">
    <source>
        <dbReference type="ARBA" id="ARBA00022552"/>
    </source>
</evidence>
<keyword evidence="3 6" id="KW-0489">Methyltransferase</keyword>
<dbReference type="Gene3D" id="3.40.50.150">
    <property type="entry name" value="Vaccinia Virus protein VP39"/>
    <property type="match status" value="1"/>
</dbReference>
<accession>A0A6S4GSF3</accession>
<dbReference type="EMBL" id="CP007496">
    <property type="protein sequence ID" value="AJA06384.1"/>
    <property type="molecule type" value="Genomic_DNA"/>
</dbReference>
<dbReference type="GO" id="GO:0070475">
    <property type="term" value="P:rRNA base methylation"/>
    <property type="evidence" value="ECO:0007669"/>
    <property type="project" value="UniProtKB-UniRule"/>
</dbReference>
<dbReference type="NCBIfam" id="TIGR00006">
    <property type="entry name" value="16S rRNA (cytosine(1402)-N(4))-methyltransferase RsmH"/>
    <property type="match status" value="1"/>
</dbReference>
<dbReference type="SUPFAM" id="SSF81799">
    <property type="entry name" value="Putative methyltransferase TM0872, insert domain"/>
    <property type="match status" value="1"/>
</dbReference>
<dbReference type="InterPro" id="IPR023397">
    <property type="entry name" value="SAM-dep_MeTrfase_MraW_recog"/>
</dbReference>
<dbReference type="Proteomes" id="UP000030902">
    <property type="component" value="Chromosome"/>
</dbReference>
<comment type="subcellular location">
    <subcellularLocation>
        <location evidence="6">Cytoplasm</location>
    </subcellularLocation>
</comment>
<name>A0A6S4GSF3_9BACT</name>
<dbReference type="PANTHER" id="PTHR11265:SF0">
    <property type="entry name" value="12S RRNA N4-METHYLCYTIDINE METHYLTRANSFERASE"/>
    <property type="match status" value="1"/>
</dbReference>
<dbReference type="RefSeq" id="WP_052198793.1">
    <property type="nucleotide sequence ID" value="NZ_CP007496.1"/>
</dbReference>
<keyword evidence="2 6" id="KW-0698">rRNA processing</keyword>
<dbReference type="KEGG" id="sox:TM7x_01185"/>
<gene>
    <name evidence="6" type="primary">rsmH</name>
    <name evidence="7" type="ORF">TM7x_01185</name>
</gene>
<dbReference type="Pfam" id="PF01795">
    <property type="entry name" value="Methyltransf_5"/>
    <property type="match status" value="1"/>
</dbReference>
<evidence type="ECO:0000256" key="4">
    <source>
        <dbReference type="ARBA" id="ARBA00022679"/>
    </source>
</evidence>
<dbReference type="CDD" id="cd02440">
    <property type="entry name" value="AdoMet_MTases"/>
    <property type="match status" value="1"/>
</dbReference>
<comment type="function">
    <text evidence="6">Specifically methylates the N4 position of cytidine in position 1402 (C1402) of 16S rRNA.</text>
</comment>
<dbReference type="EC" id="2.1.1.199" evidence="6"/>
<dbReference type="GO" id="GO:0071424">
    <property type="term" value="F:rRNA (cytosine-N4-)-methyltransferase activity"/>
    <property type="evidence" value="ECO:0007669"/>
    <property type="project" value="UniProtKB-UniRule"/>
</dbReference>
<dbReference type="AlphaFoldDB" id="A0A6S4GSF3"/>
<organism evidence="7 8">
    <name type="scientific">Candidatus Nanosynbacter lyticus</name>
    <dbReference type="NCBI Taxonomy" id="2093824"/>
    <lineage>
        <taxon>Bacteria</taxon>
        <taxon>Candidatus Saccharimonadota</taxon>
        <taxon>Candidatus Saccharimonadia</taxon>
        <taxon>Candidatus Nanosynbacterales</taxon>
        <taxon>Candidatus Nanosynbacteraceae</taxon>
        <taxon>Candidatus Nanosynbacter</taxon>
    </lineage>
</organism>
<evidence type="ECO:0000256" key="3">
    <source>
        <dbReference type="ARBA" id="ARBA00022603"/>
    </source>
</evidence>
<dbReference type="Gene3D" id="1.10.150.170">
    <property type="entry name" value="Putative methyltransferase TM0872, insert domain"/>
    <property type="match status" value="1"/>
</dbReference>
<keyword evidence="4 6" id="KW-0808">Transferase</keyword>
<dbReference type="SUPFAM" id="SSF53335">
    <property type="entry name" value="S-adenosyl-L-methionine-dependent methyltransferases"/>
    <property type="match status" value="1"/>
</dbReference>
<dbReference type="PANTHER" id="PTHR11265">
    <property type="entry name" value="S-ADENOSYL-METHYLTRANSFERASE MRAW"/>
    <property type="match status" value="1"/>
</dbReference>
<dbReference type="GO" id="GO:0005737">
    <property type="term" value="C:cytoplasm"/>
    <property type="evidence" value="ECO:0007669"/>
    <property type="project" value="UniProtKB-SubCell"/>
</dbReference>
<keyword evidence="6" id="KW-0963">Cytoplasm</keyword>
<evidence type="ECO:0000313" key="8">
    <source>
        <dbReference type="Proteomes" id="UP000030902"/>
    </source>
</evidence>
<evidence type="ECO:0000256" key="1">
    <source>
        <dbReference type="ARBA" id="ARBA00010396"/>
    </source>
</evidence>
<keyword evidence="8" id="KW-1185">Reference proteome</keyword>
<keyword evidence="5 6" id="KW-0949">S-adenosyl-L-methionine</keyword>
<evidence type="ECO:0000313" key="7">
    <source>
        <dbReference type="EMBL" id="AJA06384.1"/>
    </source>
</evidence>
<dbReference type="HAMAP" id="MF_01007">
    <property type="entry name" value="16SrRNA_methyltr_H"/>
    <property type="match status" value="1"/>
</dbReference>
<sequence>MMSIKEHPPQSEEPQTGEPIHVPVLLEITLSKLRPVEGESYLDLTAGYGGHARAFLERTDNYLDSVLVDRDENAIKTLGDLAEKGVTLIHKDFVSAAQDLVKQGRKFDVILADLGVSSPQLDRAERGFSFRFDGQLDMRMDNRTEITAADIVNSYSVDELTRLVTRYGEENLGRARRIAQAIVGARPIQGTTELADLIKQTVGRGSMKHHPATRTFQALRIEVNHELRLIEELLPLLPRLLNKGGRVGIISFHSLEDRLIKRYFSEQATAGYEAELIVREKKPVSGTEDVHNPRSRSAKFRYAVKK</sequence>
<feature type="binding site" evidence="6">
    <location>
        <position position="113"/>
    </location>
    <ligand>
        <name>S-adenosyl-L-methionine</name>
        <dbReference type="ChEBI" id="CHEBI:59789"/>
    </ligand>
</feature>
<dbReference type="InterPro" id="IPR002903">
    <property type="entry name" value="RsmH"/>
</dbReference>
<feature type="binding site" evidence="6">
    <location>
        <position position="93"/>
    </location>
    <ligand>
        <name>S-adenosyl-L-methionine</name>
        <dbReference type="ChEBI" id="CHEBI:59789"/>
    </ligand>
</feature>